<dbReference type="CDD" id="cd23067">
    <property type="entry name" value="PDZ_DEPTOR-like"/>
    <property type="match status" value="1"/>
</dbReference>
<evidence type="ECO:0000259" key="3">
    <source>
        <dbReference type="PROSITE" id="PS50186"/>
    </source>
</evidence>
<dbReference type="HOGENOM" id="CLU_042535_1_0_1"/>
<dbReference type="InterPro" id="IPR000591">
    <property type="entry name" value="DEP_dom"/>
</dbReference>
<gene>
    <name evidence="4" type="ORF">NEMVEDRAFT_v1g213263</name>
</gene>
<dbReference type="AlphaFoldDB" id="A7SJL5"/>
<dbReference type="Gene3D" id="2.30.42.10">
    <property type="match status" value="1"/>
</dbReference>
<dbReference type="PhylomeDB" id="A7SJL5"/>
<evidence type="ECO:0000313" key="5">
    <source>
        <dbReference type="Proteomes" id="UP000001593"/>
    </source>
</evidence>
<dbReference type="GO" id="GO:0035556">
    <property type="term" value="P:intracellular signal transduction"/>
    <property type="evidence" value="ECO:0007669"/>
    <property type="project" value="InterPro"/>
</dbReference>
<dbReference type="GO" id="GO:0005096">
    <property type="term" value="F:GTPase activator activity"/>
    <property type="evidence" value="ECO:0000318"/>
    <property type="project" value="GO_Central"/>
</dbReference>
<dbReference type="SMART" id="SM00228">
    <property type="entry name" value="PDZ"/>
    <property type="match status" value="1"/>
</dbReference>
<feature type="domain" description="DEP" evidence="3">
    <location>
        <begin position="26"/>
        <end position="100"/>
    </location>
</feature>
<dbReference type="GO" id="GO:0032007">
    <property type="term" value="P:negative regulation of TOR signaling"/>
    <property type="evidence" value="ECO:0000318"/>
    <property type="project" value="GO_Central"/>
</dbReference>
<dbReference type="SMART" id="SM00049">
    <property type="entry name" value="DEP"/>
    <property type="match status" value="2"/>
</dbReference>
<evidence type="ECO:0000259" key="2">
    <source>
        <dbReference type="PROSITE" id="PS50106"/>
    </source>
</evidence>
<dbReference type="GO" id="GO:0030291">
    <property type="term" value="F:protein serine/threonine kinase inhibitor activity"/>
    <property type="evidence" value="ECO:0000318"/>
    <property type="project" value="GO_Central"/>
</dbReference>
<dbReference type="InterPro" id="IPR051832">
    <property type="entry name" value="mTOR-Rac_regulators"/>
</dbReference>
<protein>
    <recommendedName>
        <fullName evidence="6">DEP domain-containing mTOR-interacting protein</fullName>
    </recommendedName>
</protein>
<dbReference type="InterPro" id="IPR036390">
    <property type="entry name" value="WH_DNA-bd_sf"/>
</dbReference>
<proteinExistence type="predicted"/>
<organism evidence="4 5">
    <name type="scientific">Nematostella vectensis</name>
    <name type="common">Starlet sea anemone</name>
    <dbReference type="NCBI Taxonomy" id="45351"/>
    <lineage>
        <taxon>Eukaryota</taxon>
        <taxon>Metazoa</taxon>
        <taxon>Cnidaria</taxon>
        <taxon>Anthozoa</taxon>
        <taxon>Hexacorallia</taxon>
        <taxon>Actiniaria</taxon>
        <taxon>Edwardsiidae</taxon>
        <taxon>Nematostella</taxon>
    </lineage>
</organism>
<dbReference type="GO" id="GO:0007186">
    <property type="term" value="P:G protein-coupled receptor signaling pathway"/>
    <property type="evidence" value="ECO:0000318"/>
    <property type="project" value="GO_Central"/>
</dbReference>
<feature type="domain" description="PDZ" evidence="2">
    <location>
        <begin position="318"/>
        <end position="395"/>
    </location>
</feature>
<dbReference type="SUPFAM" id="SSF46785">
    <property type="entry name" value="Winged helix' DNA-binding domain"/>
    <property type="match status" value="2"/>
</dbReference>
<evidence type="ECO:0008006" key="6">
    <source>
        <dbReference type="Google" id="ProtNLM"/>
    </source>
</evidence>
<sequence length="398" mass="45208">MERISAKSMQILLLGEHLRVRLHNERDPGDIIKDRRYHLRLYPCCFVGRDVVDWLVHHGEAVNRTAAVQCMCILQENNIIHHVCDDHMFKDEMLFYRFRRDDNTLPITHDVALVIRGYNISQRPLMNHDATPNDSIIKADDCHLVKQQQCEDFVYRSCFIGSSLVDWMVERGETNDRFEAVLLGRELLEIGLMKHVTDDHHFKDDPSTYYQFVIEKVFAKKLMEALCLLEGRQLPLTPGSPREVRKKNLSLLMGGRSIPVPLSPSREARGNEFTGFRQSPGSPDSGGSPGNFSPRPVIVREVTVDELLDNNGPYTMKTIRVMSDAVGFGFVVRGSEPVFVQTVDPSGPAAAAGLKVRMFIHSVNGKEVLHWTHKEVAKEILRGQNVLDLVVMTHFRGS</sequence>
<keyword evidence="5" id="KW-1185">Reference proteome</keyword>
<dbReference type="InterPro" id="IPR001478">
    <property type="entry name" value="PDZ"/>
</dbReference>
<dbReference type="PANTHER" id="PTHR22829:SF16">
    <property type="entry name" value="PH DOMAIN-CONTAINING PROTEIN"/>
    <property type="match status" value="1"/>
</dbReference>
<dbReference type="Proteomes" id="UP000001593">
    <property type="component" value="Unassembled WGS sequence"/>
</dbReference>
<dbReference type="eggNOG" id="ENOG502QS4Y">
    <property type="taxonomic scope" value="Eukaryota"/>
</dbReference>
<name>A7SJL5_NEMVE</name>
<accession>A7SJL5</accession>
<dbReference type="PROSITE" id="PS50186">
    <property type="entry name" value="DEP"/>
    <property type="match status" value="2"/>
</dbReference>
<dbReference type="SUPFAM" id="SSF50156">
    <property type="entry name" value="PDZ domain-like"/>
    <property type="match status" value="1"/>
</dbReference>
<dbReference type="STRING" id="45351.A7SJL5"/>
<feature type="region of interest" description="Disordered" evidence="1">
    <location>
        <begin position="261"/>
        <end position="295"/>
    </location>
</feature>
<dbReference type="FunCoup" id="A7SJL5">
    <property type="interactions" value="39"/>
</dbReference>
<dbReference type="EMBL" id="DS469678">
    <property type="protein sequence ID" value="EDO36140.1"/>
    <property type="molecule type" value="Genomic_DNA"/>
</dbReference>
<dbReference type="GO" id="GO:0005886">
    <property type="term" value="C:plasma membrane"/>
    <property type="evidence" value="ECO:0000318"/>
    <property type="project" value="GO_Central"/>
</dbReference>
<dbReference type="PANTHER" id="PTHR22829">
    <property type="entry name" value="DEP DOMAIN PROTEIN"/>
    <property type="match status" value="1"/>
</dbReference>
<evidence type="ECO:0000256" key="1">
    <source>
        <dbReference type="SAM" id="MobiDB-lite"/>
    </source>
</evidence>
<dbReference type="Gene3D" id="1.10.10.10">
    <property type="entry name" value="Winged helix-like DNA-binding domain superfamily/Winged helix DNA-binding domain"/>
    <property type="match status" value="2"/>
</dbReference>
<dbReference type="PROSITE" id="PS50106">
    <property type="entry name" value="PDZ"/>
    <property type="match status" value="1"/>
</dbReference>
<feature type="compositionally biased region" description="Low complexity" evidence="1">
    <location>
        <begin position="279"/>
        <end position="294"/>
    </location>
</feature>
<dbReference type="Pfam" id="PF00610">
    <property type="entry name" value="DEP"/>
    <property type="match status" value="2"/>
</dbReference>
<dbReference type="OMA" id="HMAEILV"/>
<dbReference type="GO" id="GO:0005085">
    <property type="term" value="F:guanyl-nucleotide exchange factor activity"/>
    <property type="evidence" value="ECO:0000318"/>
    <property type="project" value="GO_Central"/>
</dbReference>
<dbReference type="Pfam" id="PF00595">
    <property type="entry name" value="PDZ"/>
    <property type="match status" value="1"/>
</dbReference>
<dbReference type="InterPro" id="IPR036034">
    <property type="entry name" value="PDZ_sf"/>
</dbReference>
<reference evidence="4 5" key="1">
    <citation type="journal article" date="2007" name="Science">
        <title>Sea anemone genome reveals ancestral eumetazoan gene repertoire and genomic organization.</title>
        <authorList>
            <person name="Putnam N.H."/>
            <person name="Srivastava M."/>
            <person name="Hellsten U."/>
            <person name="Dirks B."/>
            <person name="Chapman J."/>
            <person name="Salamov A."/>
            <person name="Terry A."/>
            <person name="Shapiro H."/>
            <person name="Lindquist E."/>
            <person name="Kapitonov V.V."/>
            <person name="Jurka J."/>
            <person name="Genikhovich G."/>
            <person name="Grigoriev I.V."/>
            <person name="Lucas S.M."/>
            <person name="Steele R.E."/>
            <person name="Finnerty J.R."/>
            <person name="Technau U."/>
            <person name="Martindale M.Q."/>
            <person name="Rokhsar D.S."/>
        </authorList>
    </citation>
    <scope>NUCLEOTIDE SEQUENCE [LARGE SCALE GENOMIC DNA]</scope>
    <source>
        <strain evidence="5">CH2 X CH6</strain>
    </source>
</reference>
<evidence type="ECO:0000313" key="4">
    <source>
        <dbReference type="EMBL" id="EDO36140.1"/>
    </source>
</evidence>
<dbReference type="CDD" id="cd04371">
    <property type="entry name" value="DEP"/>
    <property type="match status" value="1"/>
</dbReference>
<dbReference type="InterPro" id="IPR036388">
    <property type="entry name" value="WH-like_DNA-bd_sf"/>
</dbReference>
<dbReference type="InParanoid" id="A7SJL5"/>
<feature type="domain" description="DEP" evidence="3">
    <location>
        <begin position="154"/>
        <end position="214"/>
    </location>
</feature>